<dbReference type="Gene3D" id="1.10.472.10">
    <property type="entry name" value="Cyclin-like"/>
    <property type="match status" value="2"/>
</dbReference>
<feature type="domain" description="Transcription factor TFIIB cyclin-like" evidence="10">
    <location>
        <begin position="69"/>
        <end position="158"/>
    </location>
</feature>
<evidence type="ECO:0000256" key="5">
    <source>
        <dbReference type="ARBA" id="ARBA00022833"/>
    </source>
</evidence>
<dbReference type="Pfam" id="PF07741">
    <property type="entry name" value="BRF1"/>
    <property type="match status" value="1"/>
</dbReference>
<comment type="similarity">
    <text evidence="2">Belongs to the TFIIB family.</text>
</comment>
<organism evidence="12 13">
    <name type="scientific">Nyssa sinensis</name>
    <dbReference type="NCBI Taxonomy" id="561372"/>
    <lineage>
        <taxon>Eukaryota</taxon>
        <taxon>Viridiplantae</taxon>
        <taxon>Streptophyta</taxon>
        <taxon>Embryophyta</taxon>
        <taxon>Tracheophyta</taxon>
        <taxon>Spermatophyta</taxon>
        <taxon>Magnoliopsida</taxon>
        <taxon>eudicotyledons</taxon>
        <taxon>Gunneridae</taxon>
        <taxon>Pentapetalae</taxon>
        <taxon>asterids</taxon>
        <taxon>Cornales</taxon>
        <taxon>Nyssaceae</taxon>
        <taxon>Nyssa</taxon>
    </lineage>
</organism>
<name>A0A5J4ZJX4_9ASTE</name>
<evidence type="ECO:0000256" key="9">
    <source>
        <dbReference type="SAM" id="MobiDB-lite"/>
    </source>
</evidence>
<protein>
    <recommendedName>
        <fullName evidence="14">Cyclin-like domain-containing protein</fullName>
    </recommendedName>
</protein>
<dbReference type="InterPro" id="IPR011665">
    <property type="entry name" value="BRF1_TBP-bd_dom"/>
</dbReference>
<gene>
    <name evidence="12" type="ORF">F0562_015768</name>
</gene>
<dbReference type="InterPro" id="IPR013150">
    <property type="entry name" value="TFIIB_cyclin"/>
</dbReference>
<dbReference type="FunFam" id="1.10.472.10:FF:000007">
    <property type="entry name" value="Transcription factor IIIB 90 kDa subunit"/>
    <property type="match status" value="1"/>
</dbReference>
<evidence type="ECO:0000256" key="3">
    <source>
        <dbReference type="ARBA" id="ARBA00022723"/>
    </source>
</evidence>
<dbReference type="GO" id="GO:0001006">
    <property type="term" value="F:RNA polymerase III type 3 promoter sequence-specific DNA binding"/>
    <property type="evidence" value="ECO:0007669"/>
    <property type="project" value="TreeGrafter"/>
</dbReference>
<dbReference type="InterPro" id="IPR036915">
    <property type="entry name" value="Cyclin-like_sf"/>
</dbReference>
<accession>A0A5J4ZJX4</accession>
<keyword evidence="8" id="KW-0539">Nucleus</keyword>
<keyword evidence="6" id="KW-0805">Transcription regulation</keyword>
<feature type="domain" description="Brf1 TBP-binding" evidence="11">
    <location>
        <begin position="438"/>
        <end position="563"/>
    </location>
</feature>
<dbReference type="FunFam" id="1.10.472.10:FF:000066">
    <property type="entry name" value="Transcription factor IIIB subunit"/>
    <property type="match status" value="1"/>
</dbReference>
<dbReference type="OrthoDB" id="511529at2759"/>
<dbReference type="InterPro" id="IPR000812">
    <property type="entry name" value="TFIIB"/>
</dbReference>
<dbReference type="FunFam" id="1.20.5.650:FF:000002">
    <property type="entry name" value="Cyclin/Brf1-like TBP-binding protein"/>
    <property type="match status" value="1"/>
</dbReference>
<dbReference type="GO" id="GO:0005634">
    <property type="term" value="C:nucleus"/>
    <property type="evidence" value="ECO:0007669"/>
    <property type="project" value="UniProtKB-SubCell"/>
</dbReference>
<dbReference type="AlphaFoldDB" id="A0A5J4ZJX4"/>
<dbReference type="GO" id="GO:0008270">
    <property type="term" value="F:zinc ion binding"/>
    <property type="evidence" value="ECO:0007669"/>
    <property type="project" value="UniProtKB-KW"/>
</dbReference>
<dbReference type="Proteomes" id="UP000325577">
    <property type="component" value="Linkage Group LG7"/>
</dbReference>
<dbReference type="GO" id="GO:0000995">
    <property type="term" value="F:RNA polymerase III general transcription initiation factor activity"/>
    <property type="evidence" value="ECO:0007669"/>
    <property type="project" value="TreeGrafter"/>
</dbReference>
<dbReference type="PRINTS" id="PR00685">
    <property type="entry name" value="TIFACTORIIB"/>
</dbReference>
<sequence>MVWCPSCGKNCKRPVFVNGFLCCSMCGRVINEDNFSDEPTFVKNAGGQSQLAGNFVKTVQSDYSASRHRTLTNAHADMEAMLAGMNIYGGVTLLNPALAFYTIAVERNFTKGRKKELVEAACLYIACRENKKAFLLIEFSDYLRINVYELGAVFLLLCKLLSLEEHPIVQKPVDPSLFIHRFAERLLGRRNNEVIRTALRIIASMKRDWMQTGRKPSGLCGAALYVSALSHGLKCSKSEVIRVVHICEATLTKRLIEFENTESGGLTIEEFNMKAEELEQEYRSAKQPNIGSRLSGTNELLCEHKGSGKASFAHGLCESCYDDFIILSGGLEGGSAPPAFQRAERQRMTEESTKENASNSNFVTMPCNECNNSKDLNTPFEKESNIPNVSVNENLQNTEPKNTGTSTEHEAIGQDAYDKLPGIDGTSATACDESESLSDIDDVEVDGYLHNEEEKHYKKIIWEEMNREYLEEQAAKEAAAAAAKKAFQANLHNCPEDVQAAQELAAAAAAAVAKSRKERQQKRAAEARNSVPAQTAAEATREMLTKKRLSSKINYDVLEKLFDDSVAPENPKKSRTETHLKNDDDLQPHRQKAT</sequence>
<evidence type="ECO:0000313" key="13">
    <source>
        <dbReference type="Proteomes" id="UP000325577"/>
    </source>
</evidence>
<dbReference type="EMBL" id="CM018050">
    <property type="protein sequence ID" value="KAA8518349.1"/>
    <property type="molecule type" value="Genomic_DNA"/>
</dbReference>
<feature type="domain" description="Transcription factor TFIIB cyclin-like" evidence="10">
    <location>
        <begin position="170"/>
        <end position="260"/>
    </location>
</feature>
<evidence type="ECO:0000259" key="11">
    <source>
        <dbReference type="Pfam" id="PF07741"/>
    </source>
</evidence>
<comment type="subcellular location">
    <subcellularLocation>
        <location evidence="1">Nucleus</location>
    </subcellularLocation>
</comment>
<evidence type="ECO:0000256" key="7">
    <source>
        <dbReference type="ARBA" id="ARBA00023163"/>
    </source>
</evidence>
<feature type="region of interest" description="Disordered" evidence="9">
    <location>
        <begin position="517"/>
        <end position="542"/>
    </location>
</feature>
<dbReference type="GO" id="GO:0070897">
    <property type="term" value="P:transcription preinitiation complex assembly"/>
    <property type="evidence" value="ECO:0007669"/>
    <property type="project" value="InterPro"/>
</dbReference>
<evidence type="ECO:0000256" key="8">
    <source>
        <dbReference type="ARBA" id="ARBA00023242"/>
    </source>
</evidence>
<dbReference type="GO" id="GO:0097550">
    <property type="term" value="C:transcription preinitiation complex"/>
    <property type="evidence" value="ECO:0007669"/>
    <property type="project" value="TreeGrafter"/>
</dbReference>
<dbReference type="PANTHER" id="PTHR11618:SF4">
    <property type="entry name" value="TRANSCRIPTION FACTOR IIIB 90 KDA SUBUNIT"/>
    <property type="match status" value="1"/>
</dbReference>
<proteinExistence type="inferred from homology"/>
<keyword evidence="7" id="KW-0804">Transcription</keyword>
<dbReference type="Pfam" id="PF00382">
    <property type="entry name" value="TFIIB"/>
    <property type="match status" value="2"/>
</dbReference>
<dbReference type="PANTHER" id="PTHR11618">
    <property type="entry name" value="TRANSCRIPTION INITIATION FACTOR IIB-RELATED"/>
    <property type="match status" value="1"/>
</dbReference>
<evidence type="ECO:0000256" key="2">
    <source>
        <dbReference type="ARBA" id="ARBA00010857"/>
    </source>
</evidence>
<feature type="region of interest" description="Disordered" evidence="9">
    <location>
        <begin position="561"/>
        <end position="594"/>
    </location>
</feature>
<evidence type="ECO:0000256" key="4">
    <source>
        <dbReference type="ARBA" id="ARBA00022771"/>
    </source>
</evidence>
<evidence type="ECO:0000256" key="6">
    <source>
        <dbReference type="ARBA" id="ARBA00023015"/>
    </source>
</evidence>
<dbReference type="GO" id="GO:0017025">
    <property type="term" value="F:TBP-class protein binding"/>
    <property type="evidence" value="ECO:0007669"/>
    <property type="project" value="InterPro"/>
</dbReference>
<keyword evidence="3" id="KW-0479">Metal-binding</keyword>
<dbReference type="Gene3D" id="1.20.5.650">
    <property type="entry name" value="Single helix bin"/>
    <property type="match status" value="1"/>
</dbReference>
<feature type="compositionally biased region" description="Basic and acidic residues" evidence="9">
    <location>
        <begin position="570"/>
        <end position="588"/>
    </location>
</feature>
<keyword evidence="5" id="KW-0862">Zinc</keyword>
<dbReference type="GO" id="GO:0000126">
    <property type="term" value="C:transcription factor TFIIIB complex"/>
    <property type="evidence" value="ECO:0007669"/>
    <property type="project" value="TreeGrafter"/>
</dbReference>
<evidence type="ECO:0000259" key="10">
    <source>
        <dbReference type="Pfam" id="PF00382"/>
    </source>
</evidence>
<evidence type="ECO:0000313" key="12">
    <source>
        <dbReference type="EMBL" id="KAA8518349.1"/>
    </source>
</evidence>
<keyword evidence="4" id="KW-0863">Zinc-finger</keyword>
<dbReference type="CDD" id="cd20554">
    <property type="entry name" value="CYCLIN_TFIIIB90_rpt2"/>
    <property type="match status" value="1"/>
</dbReference>
<reference evidence="12 13" key="1">
    <citation type="submission" date="2019-09" db="EMBL/GenBank/DDBJ databases">
        <title>A chromosome-level genome assembly of the Chinese tupelo Nyssa sinensis.</title>
        <authorList>
            <person name="Yang X."/>
            <person name="Kang M."/>
            <person name="Yang Y."/>
            <person name="Xiong H."/>
            <person name="Wang M."/>
            <person name="Zhang Z."/>
            <person name="Wang Z."/>
            <person name="Wu H."/>
            <person name="Ma T."/>
            <person name="Liu J."/>
            <person name="Xi Z."/>
        </authorList>
    </citation>
    <scope>NUCLEOTIDE SEQUENCE [LARGE SCALE GENOMIC DNA]</scope>
    <source>
        <strain evidence="12">J267</strain>
        <tissue evidence="12">Leaf</tissue>
    </source>
</reference>
<dbReference type="SUPFAM" id="SSF47954">
    <property type="entry name" value="Cyclin-like"/>
    <property type="match status" value="2"/>
</dbReference>
<evidence type="ECO:0000256" key="1">
    <source>
        <dbReference type="ARBA" id="ARBA00004123"/>
    </source>
</evidence>
<keyword evidence="13" id="KW-1185">Reference proteome</keyword>
<evidence type="ECO:0008006" key="14">
    <source>
        <dbReference type="Google" id="ProtNLM"/>
    </source>
</evidence>